<evidence type="ECO:0000256" key="1">
    <source>
        <dbReference type="ARBA" id="ARBA00003937"/>
    </source>
</evidence>
<dbReference type="InterPro" id="IPR008278">
    <property type="entry name" value="4-PPantetheinyl_Trfase_dom"/>
</dbReference>
<comment type="pathway">
    <text evidence="2">Siderophore biosynthesis; enterobactin biosynthesis.</text>
</comment>
<dbReference type="InterPro" id="IPR041354">
    <property type="entry name" value="4PPT_N"/>
</dbReference>
<reference evidence="14 15" key="1">
    <citation type="submission" date="2022-10" db="EMBL/GenBank/DDBJ databases">
        <title>Defluviimonas sp. nov., isolated from ocean surface water.</title>
        <authorList>
            <person name="He W."/>
            <person name="Wang L."/>
            <person name="Zhang D.-F."/>
        </authorList>
    </citation>
    <scope>NUCLEOTIDE SEQUENCE [LARGE SCALE GENOMIC DNA]</scope>
    <source>
        <strain evidence="14 15">WL0075</strain>
    </source>
</reference>
<dbReference type="RefSeq" id="WP_263720528.1">
    <property type="nucleotide sequence ID" value="NZ_JAOWLA010000003.1"/>
</dbReference>
<dbReference type="PRINTS" id="PR01399">
    <property type="entry name" value="ENTSNTHTASED"/>
</dbReference>
<evidence type="ECO:0000313" key="14">
    <source>
        <dbReference type="EMBL" id="MCV2864058.1"/>
    </source>
</evidence>
<dbReference type="InterPro" id="IPR003542">
    <property type="entry name" value="Enbac_synth_compD-like"/>
</dbReference>
<feature type="domain" description="4'-phosphopantetheinyl transferase" evidence="12">
    <location>
        <begin position="112"/>
        <end position="195"/>
    </location>
</feature>
<dbReference type="SUPFAM" id="SSF56214">
    <property type="entry name" value="4'-phosphopantetheinyl transferase"/>
    <property type="match status" value="1"/>
</dbReference>
<evidence type="ECO:0000256" key="4">
    <source>
        <dbReference type="ARBA" id="ARBA00011503"/>
    </source>
</evidence>
<gene>
    <name evidence="14" type="ORF">OE647_04795</name>
</gene>
<evidence type="ECO:0000256" key="8">
    <source>
        <dbReference type="ARBA" id="ARBA00029894"/>
    </source>
</evidence>
<dbReference type="EMBL" id="JAOWLA010000003">
    <property type="protein sequence ID" value="MCV2864058.1"/>
    <property type="molecule type" value="Genomic_DNA"/>
</dbReference>
<evidence type="ECO:0000259" key="13">
    <source>
        <dbReference type="Pfam" id="PF17837"/>
    </source>
</evidence>
<keyword evidence="7" id="KW-0259">Enterobactin biosynthesis</keyword>
<evidence type="ECO:0000256" key="6">
    <source>
        <dbReference type="ARBA" id="ARBA00022679"/>
    </source>
</evidence>
<evidence type="ECO:0000256" key="2">
    <source>
        <dbReference type="ARBA" id="ARBA00004993"/>
    </source>
</evidence>
<dbReference type="Pfam" id="PF17837">
    <property type="entry name" value="4PPT_N"/>
    <property type="match status" value="1"/>
</dbReference>
<evidence type="ECO:0000256" key="10">
    <source>
        <dbReference type="ARBA" id="ARBA00049176"/>
    </source>
</evidence>
<dbReference type="Pfam" id="PF01648">
    <property type="entry name" value="ACPS"/>
    <property type="match status" value="1"/>
</dbReference>
<name>A0ABT2YYU5_9RHOB</name>
<protein>
    <recommendedName>
        <fullName evidence="5">Enterobactin synthase component D</fullName>
    </recommendedName>
    <alternativeName>
        <fullName evidence="8">4'-phosphopantetheinyl transferase EntD</fullName>
    </alternativeName>
    <alternativeName>
        <fullName evidence="9">Enterochelin synthase D</fullName>
    </alternativeName>
</protein>
<comment type="catalytic activity">
    <reaction evidence="10">
        <text>apo-[aryl-carrier protein] + CoA = holo-[aryl-carrier protein] + adenosine 3',5'-bisphosphate + H(+)</text>
        <dbReference type="Rhea" id="RHEA:48404"/>
        <dbReference type="Rhea" id="RHEA-COMP:15903"/>
        <dbReference type="Rhea" id="RHEA-COMP:17557"/>
        <dbReference type="ChEBI" id="CHEBI:15378"/>
        <dbReference type="ChEBI" id="CHEBI:29999"/>
        <dbReference type="ChEBI" id="CHEBI:57287"/>
        <dbReference type="ChEBI" id="CHEBI:58343"/>
        <dbReference type="ChEBI" id="CHEBI:64479"/>
    </reaction>
</comment>
<keyword evidence="15" id="KW-1185">Reference proteome</keyword>
<dbReference type="GO" id="GO:0016740">
    <property type="term" value="F:transferase activity"/>
    <property type="evidence" value="ECO:0007669"/>
    <property type="project" value="UniProtKB-KW"/>
</dbReference>
<comment type="similarity">
    <text evidence="3">Belongs to the P-Pant transferase superfamily. EntD family.</text>
</comment>
<evidence type="ECO:0000256" key="9">
    <source>
        <dbReference type="ARBA" id="ARBA00031996"/>
    </source>
</evidence>
<proteinExistence type="inferred from homology"/>
<keyword evidence="6 14" id="KW-0808">Transferase</keyword>
<sequence length="225" mass="23410">MTVAALAEIADRVRGLFPCPVAVCAEGIGASEAELWPVEAEAMRAAVPRRRAEFAAGRAVARRAIAELGLPPVAIPMQPDRSPGWPAGVAGSITHTDVLALAAVARAEVIAAIGIDAEPDEPLPSGVAEMVCRPEERAWCATMPDPARAERLIFVAKEAAYKCQYPLSRAGLEFDALSIEAAADGALVARFTLPAGPFATGDRLSGRAARCGGLVIAAFALPHRP</sequence>
<comment type="caution">
    <text evidence="14">The sequence shown here is derived from an EMBL/GenBank/DDBJ whole genome shotgun (WGS) entry which is preliminary data.</text>
</comment>
<dbReference type="Gene3D" id="3.90.470.20">
    <property type="entry name" value="4'-phosphopantetheinyl transferase domain"/>
    <property type="match status" value="1"/>
</dbReference>
<dbReference type="Proteomes" id="UP001652503">
    <property type="component" value="Unassembled WGS sequence"/>
</dbReference>
<organism evidence="14 15">
    <name type="scientific">Albidovulum sediminicola</name>
    <dbReference type="NCBI Taxonomy" id="2984331"/>
    <lineage>
        <taxon>Bacteria</taxon>
        <taxon>Pseudomonadati</taxon>
        <taxon>Pseudomonadota</taxon>
        <taxon>Alphaproteobacteria</taxon>
        <taxon>Rhodobacterales</taxon>
        <taxon>Paracoccaceae</taxon>
        <taxon>Albidovulum</taxon>
    </lineage>
</organism>
<evidence type="ECO:0000256" key="3">
    <source>
        <dbReference type="ARBA" id="ARBA00008342"/>
    </source>
</evidence>
<evidence type="ECO:0000313" key="15">
    <source>
        <dbReference type="Proteomes" id="UP001652503"/>
    </source>
</evidence>
<dbReference type="PANTHER" id="PTHR38096:SF1">
    <property type="entry name" value="ENTEROBACTIN SYNTHASE COMPONENT D"/>
    <property type="match status" value="1"/>
</dbReference>
<evidence type="ECO:0000256" key="7">
    <source>
        <dbReference type="ARBA" id="ARBA00023191"/>
    </source>
</evidence>
<dbReference type="InterPro" id="IPR037143">
    <property type="entry name" value="4-PPantetheinyl_Trfase_dom_sf"/>
</dbReference>
<accession>A0ABT2YYU5</accession>
<evidence type="ECO:0000256" key="5">
    <source>
        <dbReference type="ARBA" id="ARBA00019087"/>
    </source>
</evidence>
<comment type="catalytic activity">
    <reaction evidence="11">
        <text>apo-[peptidyl-carrier protein] + CoA = holo-[peptidyl-carrier protein] + adenosine 3',5'-bisphosphate + H(+)</text>
        <dbReference type="Rhea" id="RHEA:46228"/>
        <dbReference type="Rhea" id="RHEA-COMP:11479"/>
        <dbReference type="Rhea" id="RHEA-COMP:11480"/>
        <dbReference type="ChEBI" id="CHEBI:15378"/>
        <dbReference type="ChEBI" id="CHEBI:29999"/>
        <dbReference type="ChEBI" id="CHEBI:57287"/>
        <dbReference type="ChEBI" id="CHEBI:58343"/>
        <dbReference type="ChEBI" id="CHEBI:64479"/>
    </reaction>
</comment>
<feature type="domain" description="4'-phosphopantetheinyl transferase N-terminal" evidence="13">
    <location>
        <begin position="39"/>
        <end position="105"/>
    </location>
</feature>
<comment type="subunit">
    <text evidence="4">EntB, EntD, EntE, and EntF form a multienzyme complex called enterobactin synthase.</text>
</comment>
<comment type="function">
    <text evidence="1">Involved in the biosynthesis of the siderophore enterobactin (enterochelin), which is a macrocyclic trimeric lactone of N-(2,3-dihydroxybenzoyl)-serine. The serine trilactone serves as a scaffolding for the three catechol functionalities that provide hexadentate coordination for the tightly ligated iron(2+) atoms. Plays an essential role in the assembly of the enterobactin by catalyzing the transfer of the 4'-phosphopantetheine (Ppant) moiety from coenzyme A to the apo-domains of both EntB (ArCP domain) and EntF (PCP domain) to yield their holo-forms which make them competent for the activation of 2,3-dihydroxybenzoate (DHB) and L-serine, respectively.</text>
</comment>
<evidence type="ECO:0000259" key="12">
    <source>
        <dbReference type="Pfam" id="PF01648"/>
    </source>
</evidence>
<dbReference type="PANTHER" id="PTHR38096">
    <property type="entry name" value="ENTEROBACTIN SYNTHASE COMPONENT D"/>
    <property type="match status" value="1"/>
</dbReference>
<evidence type="ECO:0000256" key="11">
    <source>
        <dbReference type="ARBA" id="ARBA00049191"/>
    </source>
</evidence>